<dbReference type="PROSITE" id="PS50262">
    <property type="entry name" value="G_PROTEIN_RECEP_F1_2"/>
    <property type="match status" value="1"/>
</dbReference>
<evidence type="ECO:0000256" key="2">
    <source>
        <dbReference type="ARBA" id="ARBA00022475"/>
    </source>
</evidence>
<proteinExistence type="inferred from homology"/>
<dbReference type="GO" id="GO:0006954">
    <property type="term" value="P:inflammatory response"/>
    <property type="evidence" value="ECO:0007669"/>
    <property type="project" value="TreeGrafter"/>
</dbReference>
<evidence type="ECO:0000256" key="12">
    <source>
        <dbReference type="SAM" id="Phobius"/>
    </source>
</evidence>
<keyword evidence="4 12" id="KW-1133">Transmembrane helix</keyword>
<dbReference type="eggNOG" id="KOG3656">
    <property type="taxonomic scope" value="Eukaryota"/>
</dbReference>
<gene>
    <name evidence="14" type="ORF">UY3_01444</name>
</gene>
<dbReference type="GO" id="GO:0005886">
    <property type="term" value="C:plasma membrane"/>
    <property type="evidence" value="ECO:0007669"/>
    <property type="project" value="UniProtKB-SubCell"/>
</dbReference>
<dbReference type="PRINTS" id="PR00526">
    <property type="entry name" value="FMETLEUPHER"/>
</dbReference>
<evidence type="ECO:0000256" key="1">
    <source>
        <dbReference type="ARBA" id="ARBA00004651"/>
    </source>
</evidence>
<dbReference type="GO" id="GO:0007204">
    <property type="term" value="P:positive regulation of cytosolic calcium ion concentration"/>
    <property type="evidence" value="ECO:0007669"/>
    <property type="project" value="TreeGrafter"/>
</dbReference>
<feature type="transmembrane region" description="Helical" evidence="12">
    <location>
        <begin position="254"/>
        <end position="273"/>
    </location>
</feature>
<dbReference type="Gene3D" id="1.20.1070.10">
    <property type="entry name" value="Rhodopsin 7-helix transmembrane proteins"/>
    <property type="match status" value="1"/>
</dbReference>
<feature type="domain" description="G-protein coupled receptors family 1 profile" evidence="13">
    <location>
        <begin position="36"/>
        <end position="271"/>
    </location>
</feature>
<evidence type="ECO:0000256" key="9">
    <source>
        <dbReference type="ARBA" id="ARBA00023180"/>
    </source>
</evidence>
<dbReference type="KEGG" id="cmy:102933536"/>
<keyword evidence="5" id="KW-0297">G-protein coupled receptor</keyword>
<dbReference type="GO" id="GO:0004875">
    <property type="term" value="F:complement receptor activity"/>
    <property type="evidence" value="ECO:0007669"/>
    <property type="project" value="TreeGrafter"/>
</dbReference>
<dbReference type="InterPro" id="IPR017452">
    <property type="entry name" value="GPCR_Rhodpsn_7TM"/>
</dbReference>
<name>M7CJU8_CHEMY</name>
<evidence type="ECO:0000256" key="4">
    <source>
        <dbReference type="ARBA" id="ARBA00022989"/>
    </source>
</evidence>
<keyword evidence="10" id="KW-0807">Transducer</keyword>
<keyword evidence="3 12" id="KW-0812">Transmembrane</keyword>
<evidence type="ECO:0000313" key="15">
    <source>
        <dbReference type="Proteomes" id="UP000031443"/>
    </source>
</evidence>
<feature type="transmembrane region" description="Helical" evidence="12">
    <location>
        <begin position="215"/>
        <end position="234"/>
    </location>
</feature>
<keyword evidence="7" id="KW-1015">Disulfide bond</keyword>
<feature type="transmembrane region" description="Helical" evidence="12">
    <location>
        <begin position="20"/>
        <end position="44"/>
    </location>
</feature>
<keyword evidence="2" id="KW-1003">Cell membrane</keyword>
<dbReference type="InterPro" id="IPR000276">
    <property type="entry name" value="GPCR_Rhodpsn"/>
</dbReference>
<evidence type="ECO:0000256" key="11">
    <source>
        <dbReference type="ARBA" id="ARBA00025736"/>
    </source>
</evidence>
<evidence type="ECO:0000256" key="3">
    <source>
        <dbReference type="ARBA" id="ARBA00022692"/>
    </source>
</evidence>
<evidence type="ECO:0000256" key="7">
    <source>
        <dbReference type="ARBA" id="ARBA00023157"/>
    </source>
</evidence>
<keyword evidence="8 14" id="KW-0675">Receptor</keyword>
<feature type="transmembrane region" description="Helical" evidence="12">
    <location>
        <begin position="56"/>
        <end position="78"/>
    </location>
</feature>
<dbReference type="EMBL" id="KB494183">
    <property type="protein sequence ID" value="EMP41307.1"/>
    <property type="molecule type" value="Genomic_DNA"/>
</dbReference>
<sequence>MAYEAAAHLHAIAPLETTHLVFMVLCTLTFILGVTGNGFIIFITRCQKKKTVNAMWHLNMAIAGFIFTVFLPLMVAQVALGFNWYLRSVLCKITNIIISLSMFSSSFHLTAISADHCVTTVCPVWAQNHCTVHLASLVTLSIWILAVMVSWRYHGLCSDQSLLLRESGEAANIAIQFLVGFLIPLALISICLVTLAARRGQKRVAWSKKPLRTLLILHIIFFLCWSPYHIIAFLQTSPKASSPETTESLETGTIFAHGLLCFNSCFYPFFYLITRQHFVSCRGQRRICPTPVNVGSELVDLGANR</sequence>
<keyword evidence="15" id="KW-1185">Reference proteome</keyword>
<evidence type="ECO:0000256" key="5">
    <source>
        <dbReference type="ARBA" id="ARBA00023040"/>
    </source>
</evidence>
<evidence type="ECO:0000256" key="6">
    <source>
        <dbReference type="ARBA" id="ARBA00023136"/>
    </source>
</evidence>
<dbReference type="PANTHER" id="PTHR24225">
    <property type="entry name" value="CHEMOTACTIC RECEPTOR"/>
    <property type="match status" value="1"/>
</dbReference>
<comment type="similarity">
    <text evidence="11">Belongs to the chemokine-like receptor (CMKLR) family.</text>
</comment>
<dbReference type="AlphaFoldDB" id="M7CJU8"/>
<dbReference type="CDD" id="cd14974">
    <property type="entry name" value="7tmA_Anaphylatoxin_R-like"/>
    <property type="match status" value="1"/>
</dbReference>
<feature type="transmembrane region" description="Helical" evidence="12">
    <location>
        <begin position="173"/>
        <end position="195"/>
    </location>
</feature>
<feature type="transmembrane region" description="Helical" evidence="12">
    <location>
        <begin position="134"/>
        <end position="153"/>
    </location>
</feature>
<keyword evidence="9" id="KW-0325">Glycoprotein</keyword>
<dbReference type="OrthoDB" id="9424572at2759"/>
<evidence type="ECO:0000259" key="13">
    <source>
        <dbReference type="PROSITE" id="PS50262"/>
    </source>
</evidence>
<accession>M7CJU8</accession>
<dbReference type="Pfam" id="PF00001">
    <property type="entry name" value="7tm_1"/>
    <property type="match status" value="1"/>
</dbReference>
<dbReference type="PRINTS" id="PR00237">
    <property type="entry name" value="GPCRRHODOPSN"/>
</dbReference>
<organism evidence="14 15">
    <name type="scientific">Chelonia mydas</name>
    <name type="common">Green sea-turtle</name>
    <name type="synonym">Chelonia agassizi</name>
    <dbReference type="NCBI Taxonomy" id="8469"/>
    <lineage>
        <taxon>Eukaryota</taxon>
        <taxon>Metazoa</taxon>
        <taxon>Chordata</taxon>
        <taxon>Craniata</taxon>
        <taxon>Vertebrata</taxon>
        <taxon>Euteleostomi</taxon>
        <taxon>Archelosauria</taxon>
        <taxon>Testudinata</taxon>
        <taxon>Testudines</taxon>
        <taxon>Cryptodira</taxon>
        <taxon>Durocryptodira</taxon>
        <taxon>Americhelydia</taxon>
        <taxon>Chelonioidea</taxon>
        <taxon>Cheloniidae</taxon>
        <taxon>Chelonia</taxon>
    </lineage>
</organism>
<comment type="subcellular location">
    <subcellularLocation>
        <location evidence="1">Cell membrane</location>
        <topology evidence="1">Multi-pass membrane protein</topology>
    </subcellularLocation>
</comment>
<evidence type="ECO:0000313" key="14">
    <source>
        <dbReference type="EMBL" id="EMP41307.1"/>
    </source>
</evidence>
<dbReference type="SUPFAM" id="SSF81321">
    <property type="entry name" value="Family A G protein-coupled receptor-like"/>
    <property type="match status" value="1"/>
</dbReference>
<dbReference type="Proteomes" id="UP000031443">
    <property type="component" value="Unassembled WGS sequence"/>
</dbReference>
<dbReference type="GO" id="GO:0004930">
    <property type="term" value="F:G protein-coupled receptor activity"/>
    <property type="evidence" value="ECO:0007669"/>
    <property type="project" value="UniProtKB-KW"/>
</dbReference>
<dbReference type="InterPro" id="IPR000826">
    <property type="entry name" value="Formyl_rcpt-rel"/>
</dbReference>
<dbReference type="GO" id="GO:0007200">
    <property type="term" value="P:phospholipase C-activating G protein-coupled receptor signaling pathway"/>
    <property type="evidence" value="ECO:0007669"/>
    <property type="project" value="TreeGrafter"/>
</dbReference>
<keyword evidence="6 12" id="KW-0472">Membrane</keyword>
<dbReference type="PANTHER" id="PTHR24225:SF0">
    <property type="entry name" value="N-FORMYL PEPTIDE RECEPTOR 2"/>
    <property type="match status" value="1"/>
</dbReference>
<evidence type="ECO:0000256" key="10">
    <source>
        <dbReference type="ARBA" id="ARBA00023224"/>
    </source>
</evidence>
<reference evidence="15" key="1">
    <citation type="journal article" date="2013" name="Nat. Genet.">
        <title>The draft genomes of soft-shell turtle and green sea turtle yield insights into the development and evolution of the turtle-specific body plan.</title>
        <authorList>
            <person name="Wang Z."/>
            <person name="Pascual-Anaya J."/>
            <person name="Zadissa A."/>
            <person name="Li W."/>
            <person name="Niimura Y."/>
            <person name="Huang Z."/>
            <person name="Li C."/>
            <person name="White S."/>
            <person name="Xiong Z."/>
            <person name="Fang D."/>
            <person name="Wang B."/>
            <person name="Ming Y."/>
            <person name="Chen Y."/>
            <person name="Zheng Y."/>
            <person name="Kuraku S."/>
            <person name="Pignatelli M."/>
            <person name="Herrero J."/>
            <person name="Beal K."/>
            <person name="Nozawa M."/>
            <person name="Li Q."/>
            <person name="Wang J."/>
            <person name="Zhang H."/>
            <person name="Yu L."/>
            <person name="Shigenobu S."/>
            <person name="Wang J."/>
            <person name="Liu J."/>
            <person name="Flicek P."/>
            <person name="Searle S."/>
            <person name="Wang J."/>
            <person name="Kuratani S."/>
            <person name="Yin Y."/>
            <person name="Aken B."/>
            <person name="Zhang G."/>
            <person name="Irie N."/>
        </authorList>
    </citation>
    <scope>NUCLEOTIDE SEQUENCE [LARGE SCALE GENOMIC DNA]</scope>
</reference>
<protein>
    <submittedName>
        <fullName evidence="14">Chemokine-like receptor 1</fullName>
    </submittedName>
</protein>
<evidence type="ECO:0000256" key="8">
    <source>
        <dbReference type="ARBA" id="ARBA00023170"/>
    </source>
</evidence>